<proteinExistence type="predicted"/>
<keyword evidence="2" id="KW-1185">Reference proteome</keyword>
<organism evidence="1 2">
    <name type="scientific">Kribbella kalugense</name>
    <dbReference type="NCBI Taxonomy" id="2512221"/>
    <lineage>
        <taxon>Bacteria</taxon>
        <taxon>Bacillati</taxon>
        <taxon>Actinomycetota</taxon>
        <taxon>Actinomycetes</taxon>
        <taxon>Propionibacteriales</taxon>
        <taxon>Kribbellaceae</taxon>
        <taxon>Kribbella</taxon>
    </lineage>
</organism>
<protein>
    <submittedName>
        <fullName evidence="1">Uncharacterized protein</fullName>
    </submittedName>
</protein>
<accession>A0A4R8A3D7</accession>
<name>A0A4R8A3D7_9ACTN</name>
<dbReference type="Proteomes" id="UP000295447">
    <property type="component" value="Unassembled WGS sequence"/>
</dbReference>
<dbReference type="EMBL" id="SODF01000001">
    <property type="protein sequence ID" value="TDW24151.1"/>
    <property type="molecule type" value="Genomic_DNA"/>
</dbReference>
<evidence type="ECO:0000313" key="1">
    <source>
        <dbReference type="EMBL" id="TDW24151.1"/>
    </source>
</evidence>
<evidence type="ECO:0000313" key="2">
    <source>
        <dbReference type="Proteomes" id="UP000295447"/>
    </source>
</evidence>
<gene>
    <name evidence="1" type="ORF">EV650_3017</name>
</gene>
<reference evidence="1 2" key="1">
    <citation type="submission" date="2019-03" db="EMBL/GenBank/DDBJ databases">
        <title>Genomic Encyclopedia of Type Strains, Phase III (KMG-III): the genomes of soil and plant-associated and newly described type strains.</title>
        <authorList>
            <person name="Whitman W."/>
        </authorList>
    </citation>
    <scope>NUCLEOTIDE SEQUENCE [LARGE SCALE GENOMIC DNA]</scope>
    <source>
        <strain evidence="1 2">VKM Ac-2570</strain>
    </source>
</reference>
<dbReference type="AlphaFoldDB" id="A0A4R8A3D7"/>
<sequence>MDLNVNSSERNKDRACEHCAAFFIARRSDQRFCSDRCRLHHWRLQKSATNAAAEERSSIASHTQTIRKILLGLMDASPRTVVAGQLRAAFAELAKLDQAILRLQRQNDVPETSDLAADAPPEDRGTPC</sequence>
<comment type="caution">
    <text evidence="1">The sequence shown here is derived from an EMBL/GenBank/DDBJ whole genome shotgun (WGS) entry which is preliminary data.</text>
</comment>